<dbReference type="InterPro" id="IPR007712">
    <property type="entry name" value="RelE/ParE_toxin"/>
</dbReference>
<dbReference type="Gene3D" id="3.30.2310.20">
    <property type="entry name" value="RelE-like"/>
    <property type="match status" value="1"/>
</dbReference>
<keyword evidence="4" id="KW-1185">Reference proteome</keyword>
<evidence type="ECO:0000256" key="2">
    <source>
        <dbReference type="ARBA" id="ARBA00022649"/>
    </source>
</evidence>
<accession>A0ABV3UNA2</accession>
<comment type="caution">
    <text evidence="3">The sequence shown here is derived from an EMBL/GenBank/DDBJ whole genome shotgun (WGS) entry which is preliminary data.</text>
</comment>
<dbReference type="InterPro" id="IPR035093">
    <property type="entry name" value="RelE/ParE_toxin_dom_sf"/>
</dbReference>
<evidence type="ECO:0000313" key="3">
    <source>
        <dbReference type="EMBL" id="MEX3175050.1"/>
    </source>
</evidence>
<dbReference type="NCBIfam" id="TIGR02385">
    <property type="entry name" value="RelE_StbE"/>
    <property type="match status" value="1"/>
</dbReference>
<name>A0ABV3UNA2_9GAMM</name>
<dbReference type="RefSeq" id="WP_012147263.1">
    <property type="nucleotide sequence ID" value="NZ_CAMIRW010000010.1"/>
</dbReference>
<protein>
    <submittedName>
        <fullName evidence="3">Type II toxin-antitoxin system mRNA interferase toxin, RelE/StbE family</fullName>
    </submittedName>
</protein>
<keyword evidence="2" id="KW-1277">Toxin-antitoxin system</keyword>
<dbReference type="PANTHER" id="PTHR33755">
    <property type="entry name" value="TOXIN PARE1-RELATED"/>
    <property type="match status" value="1"/>
</dbReference>
<gene>
    <name evidence="3" type="ORF">AB4M04_23550</name>
</gene>
<comment type="similarity">
    <text evidence="1">Belongs to the RelE toxin family.</text>
</comment>
<dbReference type="InterPro" id="IPR051803">
    <property type="entry name" value="TA_system_RelE-like_toxin"/>
</dbReference>
<proteinExistence type="inferred from homology"/>
<sequence length="94" mass="10404">MKLKLKWTEPAIADRIAIYDYLASKNPTAAAEIDALISAAAARLAQNPSSGKAGRVPGTREWVIHHSYLLIYELTNDLLIILAVVHARRQWPKG</sequence>
<reference evidence="3 4" key="1">
    <citation type="submission" date="2024-07" db="EMBL/GenBank/DDBJ databases">
        <title>Genomes of novel Serratia strains from suburban soil.</title>
        <authorList>
            <person name="Markert E.X."/>
            <person name="Severe K."/>
            <person name="Severe L."/>
            <person name="Twing K.I."/>
            <person name="Ward L.M."/>
        </authorList>
    </citation>
    <scope>NUCLEOTIDE SEQUENCE [LARGE SCALE GENOMIC DNA]</scope>
    <source>
        <strain evidence="3 4">3C-UT</strain>
    </source>
</reference>
<dbReference type="Pfam" id="PF05016">
    <property type="entry name" value="ParE_toxin"/>
    <property type="match status" value="1"/>
</dbReference>
<dbReference type="Proteomes" id="UP001558101">
    <property type="component" value="Unassembled WGS sequence"/>
</dbReference>
<dbReference type="EMBL" id="JBFQXQ010000005">
    <property type="protein sequence ID" value="MEX3175050.1"/>
    <property type="molecule type" value="Genomic_DNA"/>
</dbReference>
<evidence type="ECO:0000313" key="4">
    <source>
        <dbReference type="Proteomes" id="UP001558101"/>
    </source>
</evidence>
<evidence type="ECO:0000256" key="1">
    <source>
        <dbReference type="ARBA" id="ARBA00006226"/>
    </source>
</evidence>
<organism evidence="3 4">
    <name type="scientific">Serratia quinivorans</name>
    <dbReference type="NCBI Taxonomy" id="137545"/>
    <lineage>
        <taxon>Bacteria</taxon>
        <taxon>Pseudomonadati</taxon>
        <taxon>Pseudomonadota</taxon>
        <taxon>Gammaproteobacteria</taxon>
        <taxon>Enterobacterales</taxon>
        <taxon>Yersiniaceae</taxon>
        <taxon>Serratia</taxon>
    </lineage>
</organism>